<protein>
    <submittedName>
        <fullName evidence="2">Uncharacterized protein</fullName>
    </submittedName>
</protein>
<evidence type="ECO:0000256" key="1">
    <source>
        <dbReference type="SAM" id="MobiDB-lite"/>
    </source>
</evidence>
<evidence type="ECO:0000313" key="3">
    <source>
        <dbReference type="Proteomes" id="UP000663824"/>
    </source>
</evidence>
<comment type="caution">
    <text evidence="2">The sequence shown here is derived from an EMBL/GenBank/DDBJ whole genome shotgun (WGS) entry which is preliminary data.</text>
</comment>
<sequence length="378" mass="43810">MSVELTSLLGDEWYAVYASMTSHVNTVGLFSPISYFLWQPPSKPNEPITTYLVYYAPIDDRLPVNNSKLLCLMKDRWRSEESVSMDNLNLNQSTRCSRPKNRLTDTITNNDDETDEEIEQNTDPLFIRPELKDTIINDLDHYFEDKSSTFNDQYKSNSEEQPVVEHKPYINEYNRSISDTRVLIEGLKEAQMYMFQVFACHNVSKQPLSDACSLNGIILAVRTKPGDRRNPTIPDDKLLPGRRNISESVFSFIDSNDSNINSEIFLTTDNQQVYDEALQRYGSRLLYVSGEITHLDRSLNIDQKVCREQDKLLTDFHLLGELCDVSIISNSGFGFWGNLRRFKPFEQLFVFCAGRIYKIESMWHLYKMREQNNNGESC</sequence>
<accession>A0A816PEN8</accession>
<dbReference type="AlphaFoldDB" id="A0A816PEN8"/>
<gene>
    <name evidence="2" type="ORF">MBJ925_LOCUS12527</name>
</gene>
<dbReference type="Gene3D" id="3.40.50.11350">
    <property type="match status" value="1"/>
</dbReference>
<name>A0A816PEN8_9BILA</name>
<feature type="region of interest" description="Disordered" evidence="1">
    <location>
        <begin position="99"/>
        <end position="118"/>
    </location>
</feature>
<dbReference type="SUPFAM" id="SSF49265">
    <property type="entry name" value="Fibronectin type III"/>
    <property type="match status" value="1"/>
</dbReference>
<dbReference type="InterPro" id="IPR013783">
    <property type="entry name" value="Ig-like_fold"/>
</dbReference>
<dbReference type="Proteomes" id="UP000663824">
    <property type="component" value="Unassembled WGS sequence"/>
</dbReference>
<proteinExistence type="predicted"/>
<reference evidence="2" key="1">
    <citation type="submission" date="2021-02" db="EMBL/GenBank/DDBJ databases">
        <authorList>
            <person name="Nowell W R."/>
        </authorList>
    </citation>
    <scope>NUCLEOTIDE SEQUENCE</scope>
</reference>
<organism evidence="2 3">
    <name type="scientific">Rotaria magnacalcarata</name>
    <dbReference type="NCBI Taxonomy" id="392030"/>
    <lineage>
        <taxon>Eukaryota</taxon>
        <taxon>Metazoa</taxon>
        <taxon>Spiralia</taxon>
        <taxon>Gnathifera</taxon>
        <taxon>Rotifera</taxon>
        <taxon>Eurotatoria</taxon>
        <taxon>Bdelloidea</taxon>
        <taxon>Philodinida</taxon>
        <taxon>Philodinidae</taxon>
        <taxon>Rotaria</taxon>
    </lineage>
</organism>
<dbReference type="InterPro" id="IPR036116">
    <property type="entry name" value="FN3_sf"/>
</dbReference>
<dbReference type="Gene3D" id="2.60.40.10">
    <property type="entry name" value="Immunoglobulins"/>
    <property type="match status" value="1"/>
</dbReference>
<evidence type="ECO:0000313" key="2">
    <source>
        <dbReference type="EMBL" id="CAF2048068.1"/>
    </source>
</evidence>
<dbReference type="EMBL" id="CAJNRE010005657">
    <property type="protein sequence ID" value="CAF2048068.1"/>
    <property type="molecule type" value="Genomic_DNA"/>
</dbReference>